<reference evidence="6" key="2">
    <citation type="submission" date="2025-09" db="UniProtKB">
        <authorList>
            <consortium name="Ensembl"/>
        </authorList>
    </citation>
    <scope>IDENTIFICATION</scope>
</reference>
<keyword evidence="2 4" id="KW-0175">Coiled coil</keyword>
<organism evidence="6 7">
    <name type="scientific">Mola mola</name>
    <name type="common">Ocean sunfish</name>
    <name type="synonym">Tetraodon mola</name>
    <dbReference type="NCBI Taxonomy" id="94237"/>
    <lineage>
        <taxon>Eukaryota</taxon>
        <taxon>Metazoa</taxon>
        <taxon>Chordata</taxon>
        <taxon>Craniata</taxon>
        <taxon>Vertebrata</taxon>
        <taxon>Euteleostomi</taxon>
        <taxon>Actinopterygii</taxon>
        <taxon>Neopterygii</taxon>
        <taxon>Teleostei</taxon>
        <taxon>Neoteleostei</taxon>
        <taxon>Acanthomorphata</taxon>
        <taxon>Eupercaria</taxon>
        <taxon>Tetraodontiformes</taxon>
        <taxon>Molidae</taxon>
        <taxon>Mola</taxon>
    </lineage>
</organism>
<accession>A0A3Q3XEG5</accession>
<sequence length="1023" mass="113388">MKSLKAKFKKNESQDWSKGDERLLQAVELNEVDKVSAFIVKKGHCPTKLDAEGKSFHLCASHGQLDCLEVIISQGADLTVTDFSALHLAAKNSQSECLKRLLQERMPVDCFDSIGRTPLHHAVSGCLSCTETLWDFKANLDVQDGDGATPLILAAQMSRVELCAFLLHRGANANIQDNEGSALMLACESDSIETVVTLLRSGANTQLVDALGQKAADYGVTTGNRRLIQMLQDRAAPSEAASEEGTTPRKRKAPPPPRSPLQAEDEEVFEEIRRLRLERGRLLQKIKILEQQHQSALSALKEQRLVEAEAERDKLLMELNGGHGIGASDSEDVDEMFDFSKLLSKHSRACPSQDEATSEEDANSARPSPTPADPGTVAELRKQIEELTSQKSELALKVQMLEMFEKDDTDMQASSSDFVPIVQYETLRKEFEALQERFSQAKASDEASSTAKEKLQELKEQLASSQAELEELREQMQLGVLSVECGEGFTSATGGETEDGVGRAEVIPSQEAQQLRARVTALEEELARKSFEAGGQNSQDSDTIKQLREKVKELQADLAGKKSSKQEKEKDGEREETETVKCLRGKVAELEAALAESSMSGREGGAVADGDQVRRLQERLAELEAQLRKCVPRSELEEVQVTLGLQCEQLARERADVARRLNDALLELERLRPPLPGDDEDEEEEEEQSLSSEPSVITHSGRSLAAVREELEVARQEAAQALDCLCAEREGRALDALQLKDAVPLSKHREALSAVSEQLAQALQELQEERTLRGQVEEQVARLEAKLQTMEDAVAKEEHEKAKQAELQRSLESSESSAAAARQALSEKEVELRELKSQRAAEQGLISKEDHEALRLSLQAEINAITARFNDLTRKHEKTCTEVFQVQREALFNKSERQVAESQLARVQQQLADLEAKSRHIQELHKHIQDSQGLVKEKDCKITELSKEVFRLKEALGALSPPLGITSTSTSSSSTHQINPGQQMALQNRISILTQQLQDWEKKHKHVVAIYRSHLLAAVQVSL</sequence>
<feature type="compositionally biased region" description="Basic and acidic residues" evidence="5">
    <location>
        <begin position="564"/>
        <end position="580"/>
    </location>
</feature>
<feature type="coiled-coil region" evidence="4">
    <location>
        <begin position="424"/>
        <end position="475"/>
    </location>
</feature>
<dbReference type="InterPro" id="IPR036770">
    <property type="entry name" value="Ankyrin_rpt-contain_sf"/>
</dbReference>
<feature type="coiled-coil region" evidence="4">
    <location>
        <begin position="606"/>
        <end position="667"/>
    </location>
</feature>
<keyword evidence="7" id="KW-1185">Reference proteome</keyword>
<dbReference type="InterPro" id="IPR042420">
    <property type="entry name" value="RAI14/UACA"/>
</dbReference>
<feature type="region of interest" description="Disordered" evidence="5">
    <location>
        <begin position="348"/>
        <end position="377"/>
    </location>
</feature>
<evidence type="ECO:0000256" key="4">
    <source>
        <dbReference type="SAM" id="Coils"/>
    </source>
</evidence>
<dbReference type="Pfam" id="PF00023">
    <property type="entry name" value="Ank"/>
    <property type="match status" value="1"/>
</dbReference>
<proteinExistence type="predicted"/>
<reference evidence="6" key="1">
    <citation type="submission" date="2025-08" db="UniProtKB">
        <authorList>
            <consortium name="Ensembl"/>
        </authorList>
    </citation>
    <scope>IDENTIFICATION</scope>
</reference>
<feature type="compositionally biased region" description="Acidic residues" evidence="5">
    <location>
        <begin position="677"/>
        <end position="688"/>
    </location>
</feature>
<dbReference type="Pfam" id="PF12796">
    <property type="entry name" value="Ank_2"/>
    <property type="match status" value="1"/>
</dbReference>
<feature type="coiled-coil region" evidence="4">
    <location>
        <begin position="272"/>
        <end position="318"/>
    </location>
</feature>
<evidence type="ECO:0000256" key="1">
    <source>
        <dbReference type="ARBA" id="ARBA00022737"/>
    </source>
</evidence>
<dbReference type="AlphaFoldDB" id="A0A3Q3XEG5"/>
<feature type="repeat" description="ANK" evidence="3">
    <location>
        <begin position="178"/>
        <end position="210"/>
    </location>
</feature>
<feature type="region of interest" description="Disordered" evidence="5">
    <location>
        <begin position="670"/>
        <end position="701"/>
    </location>
</feature>
<feature type="coiled-coil region" evidence="4">
    <location>
        <begin position="897"/>
        <end position="924"/>
    </location>
</feature>
<name>A0A3Q3XEG5_MOLML</name>
<dbReference type="SUPFAM" id="SSF48403">
    <property type="entry name" value="Ankyrin repeat"/>
    <property type="match status" value="1"/>
</dbReference>
<keyword evidence="1" id="KW-0677">Repeat</keyword>
<evidence type="ECO:0000313" key="7">
    <source>
        <dbReference type="Proteomes" id="UP000261620"/>
    </source>
</evidence>
<dbReference type="PANTHER" id="PTHR24129:SF0">
    <property type="entry name" value="ANKYCORBIN"/>
    <property type="match status" value="1"/>
</dbReference>
<feature type="region of interest" description="Disordered" evidence="5">
    <location>
        <begin position="793"/>
        <end position="823"/>
    </location>
</feature>
<dbReference type="PROSITE" id="PS50088">
    <property type="entry name" value="ANK_REPEAT"/>
    <property type="match status" value="2"/>
</dbReference>
<dbReference type="SMART" id="SM00248">
    <property type="entry name" value="ANK"/>
    <property type="match status" value="5"/>
</dbReference>
<feature type="repeat" description="ANK" evidence="3">
    <location>
        <begin position="146"/>
        <end position="178"/>
    </location>
</feature>
<dbReference type="Proteomes" id="UP000261620">
    <property type="component" value="Unplaced"/>
</dbReference>
<evidence type="ECO:0000313" key="6">
    <source>
        <dbReference type="Ensembl" id="ENSMMOP00000027000.1"/>
    </source>
</evidence>
<evidence type="ECO:0000256" key="2">
    <source>
        <dbReference type="ARBA" id="ARBA00023054"/>
    </source>
</evidence>
<feature type="compositionally biased region" description="Polar residues" evidence="5">
    <location>
        <begin position="689"/>
        <end position="701"/>
    </location>
</feature>
<protein>
    <submittedName>
        <fullName evidence="6">Uncharacterized protein</fullName>
    </submittedName>
</protein>
<feature type="compositionally biased region" description="Basic and acidic residues" evidence="5">
    <location>
        <begin position="793"/>
        <end position="806"/>
    </location>
</feature>
<dbReference type="Ensembl" id="ENSMMOT00000027459.1">
    <property type="protein sequence ID" value="ENSMMOP00000027000.1"/>
    <property type="gene ID" value="ENSMMOG00000020430.1"/>
</dbReference>
<dbReference type="Gene3D" id="1.25.40.20">
    <property type="entry name" value="Ankyrin repeat-containing domain"/>
    <property type="match status" value="1"/>
</dbReference>
<dbReference type="OMA" id="GPMEMEL"/>
<evidence type="ECO:0000256" key="5">
    <source>
        <dbReference type="SAM" id="MobiDB-lite"/>
    </source>
</evidence>
<dbReference type="STRING" id="94237.ENSMMOP00000027000"/>
<feature type="region of interest" description="Disordered" evidence="5">
    <location>
        <begin position="233"/>
        <end position="265"/>
    </location>
</feature>
<feature type="region of interest" description="Disordered" evidence="5">
    <location>
        <begin position="555"/>
        <end position="580"/>
    </location>
</feature>
<keyword evidence="3" id="KW-0040">ANK repeat</keyword>
<dbReference type="PROSITE" id="PS50297">
    <property type="entry name" value="ANK_REP_REGION"/>
    <property type="match status" value="1"/>
</dbReference>
<feature type="compositionally biased region" description="Low complexity" evidence="5">
    <location>
        <begin position="807"/>
        <end position="823"/>
    </location>
</feature>
<dbReference type="GO" id="GO:0003779">
    <property type="term" value="F:actin binding"/>
    <property type="evidence" value="ECO:0007669"/>
    <property type="project" value="InterPro"/>
</dbReference>
<evidence type="ECO:0000256" key="3">
    <source>
        <dbReference type="PROSITE-ProRule" id="PRU00023"/>
    </source>
</evidence>
<dbReference type="PANTHER" id="PTHR24129">
    <property type="entry name" value="ANKYCORBIN"/>
    <property type="match status" value="1"/>
</dbReference>
<dbReference type="InterPro" id="IPR002110">
    <property type="entry name" value="Ankyrin_rpt"/>
</dbReference>